<feature type="chain" id="PRO_5047102671" evidence="1">
    <location>
        <begin position="21"/>
        <end position="182"/>
    </location>
</feature>
<accession>A0ABU7J3J5</accession>
<dbReference type="EMBL" id="JAUHLI010000004">
    <property type="protein sequence ID" value="MEE2000947.1"/>
    <property type="molecule type" value="Genomic_DNA"/>
</dbReference>
<protein>
    <submittedName>
        <fullName evidence="2">Uncharacterized protein</fullName>
    </submittedName>
</protein>
<reference evidence="2 3" key="1">
    <citation type="submission" date="2023-07" db="EMBL/GenBank/DDBJ databases">
        <title>Alkalimonas sp., MEB108 novel, alkaliphilic bacterium isolated from Lonar Lake, India.</title>
        <authorList>
            <person name="Joshi A."/>
            <person name="Thite S."/>
        </authorList>
    </citation>
    <scope>NUCLEOTIDE SEQUENCE [LARGE SCALE GENOMIC DNA]</scope>
    <source>
        <strain evidence="2 3">MEB108</strain>
    </source>
</reference>
<name>A0ABU7J3J5_9GAMM</name>
<sequence length="182" mass="21055">MKVLRALLYIALSFSLGLSAEERNYMGCPWLIPERFVKIAENEYRNQNDDSCINSWSPASILFTTYDGENTAYYVELNRSEDTQVLLLRHKAQNSNFNIYSLFIKEMHFERASFLDELLIVSEEEGQAIALSGLQKPEVEHLTRGCPIQQQASMVHYDIFELFKKGELDLIQSNQDIQILVH</sequence>
<keyword evidence="1" id="KW-0732">Signal</keyword>
<evidence type="ECO:0000313" key="3">
    <source>
        <dbReference type="Proteomes" id="UP001336314"/>
    </source>
</evidence>
<proteinExistence type="predicted"/>
<gene>
    <name evidence="2" type="ORF">QWY20_05735</name>
</gene>
<organism evidence="2 3">
    <name type="scientific">Alkalimonas cellulosilytica</name>
    <dbReference type="NCBI Taxonomy" id="3058395"/>
    <lineage>
        <taxon>Bacteria</taxon>
        <taxon>Pseudomonadati</taxon>
        <taxon>Pseudomonadota</taxon>
        <taxon>Gammaproteobacteria</taxon>
        <taxon>Alkalimonas</taxon>
    </lineage>
</organism>
<dbReference type="Proteomes" id="UP001336314">
    <property type="component" value="Unassembled WGS sequence"/>
</dbReference>
<dbReference type="RefSeq" id="WP_330128073.1">
    <property type="nucleotide sequence ID" value="NZ_JAUHLI010000004.1"/>
</dbReference>
<keyword evidence="3" id="KW-1185">Reference proteome</keyword>
<evidence type="ECO:0000256" key="1">
    <source>
        <dbReference type="SAM" id="SignalP"/>
    </source>
</evidence>
<evidence type="ECO:0000313" key="2">
    <source>
        <dbReference type="EMBL" id="MEE2000947.1"/>
    </source>
</evidence>
<feature type="signal peptide" evidence="1">
    <location>
        <begin position="1"/>
        <end position="20"/>
    </location>
</feature>
<comment type="caution">
    <text evidence="2">The sequence shown here is derived from an EMBL/GenBank/DDBJ whole genome shotgun (WGS) entry which is preliminary data.</text>
</comment>